<dbReference type="VEuPathDB" id="FungiDB:BDBG_08480"/>
<dbReference type="EMBL" id="GG657471">
    <property type="protein sequence ID" value="OAT13236.1"/>
    <property type="molecule type" value="Genomic_DNA"/>
</dbReference>
<dbReference type="Gene3D" id="3.30.200.20">
    <property type="entry name" value="Phosphorylase Kinase, domain 1"/>
    <property type="match status" value="1"/>
</dbReference>
<dbReference type="KEGG" id="bgh:BDBG_08480"/>
<dbReference type="RefSeq" id="XP_002621108.1">
    <property type="nucleotide sequence ID" value="XM_002621062.1"/>
</dbReference>
<proteinExistence type="predicted"/>
<dbReference type="SUPFAM" id="SSF56112">
    <property type="entry name" value="Protein kinase-like (PK-like)"/>
    <property type="match status" value="1"/>
</dbReference>
<dbReference type="PANTHER" id="PTHR21310:SF37">
    <property type="entry name" value="AMINOGLYCOSIDE PHOSPHOTRANSFERASE DOMAIN-CONTAINING PROTEIN"/>
    <property type="match status" value="1"/>
</dbReference>
<dbReference type="OrthoDB" id="5412996at2759"/>
<dbReference type="Pfam" id="PF01636">
    <property type="entry name" value="APH"/>
    <property type="match status" value="2"/>
</dbReference>
<dbReference type="Proteomes" id="UP000002038">
    <property type="component" value="Unassembled WGS sequence"/>
</dbReference>
<feature type="domain" description="Aminoglycoside phosphotransferase" evidence="1">
    <location>
        <begin position="266"/>
        <end position="300"/>
    </location>
</feature>
<dbReference type="PANTHER" id="PTHR21310">
    <property type="entry name" value="AMINOGLYCOSIDE PHOSPHOTRANSFERASE-RELATED-RELATED"/>
    <property type="match status" value="1"/>
</dbReference>
<protein>
    <recommendedName>
        <fullName evidence="1">Aminoglycoside phosphotransferase domain-containing protein</fullName>
    </recommendedName>
</protein>
<dbReference type="InterPro" id="IPR051678">
    <property type="entry name" value="AGP_Transferase"/>
</dbReference>
<evidence type="ECO:0000259" key="1">
    <source>
        <dbReference type="Pfam" id="PF01636"/>
    </source>
</evidence>
<dbReference type="AlphaFoldDB" id="A0A179UYS4"/>
<sequence length="532" mass="61522">MDQITKHRVDQAAEELIASIDPSKVCKLATSFHPAKSPCRIFSDWKKGGFNVCFPVIFNQDAESVEGEKWMVRIPLLPRLAFPEEKMRGEIATMKYIAEKTTIPIPRLHGYSIHGDDNVLGLPFMLMEYTEGKTLAGVVLPDLEKSTREHLYTQLADVYIQLYHQQFDRIGALTLDENDENWIFANNRPLSVDINDQEVGGFDFCSRFLPPQQTFTSAIDYVYLIFRLIYNDYSRCPDSIMGEEDAQHYRYSIWAGQGVVMNWVKPKYNHGPFILMHGDLRPPNIVVDDNFNITSILDWEWSHTLPVQLFAVPPYWLTNLQVVQIAEPLLAFPFMIAARDFINSVCEHVHTSYNPHRRLRSELPVVKVWRQQAYEDQAIAHGLLKPHSFGNVYCHALDSRYYDWDRNQRVEAFFKLTIWQPELDILKQKVVELACFEKKRQELGVQQRVTFSSPTLTPEQEAKLGLKDPGEKAEKVFGDGDETEGDLFARVESEVRRKGELKAELERPHTRWPLIAIGTICLVYLVSRDRRN</sequence>
<accession>A0A179UYS4</accession>
<organism evidence="2 3">
    <name type="scientific">Blastomyces gilchristii (strain SLH14081)</name>
    <name type="common">Blastomyces dermatitidis</name>
    <dbReference type="NCBI Taxonomy" id="559298"/>
    <lineage>
        <taxon>Eukaryota</taxon>
        <taxon>Fungi</taxon>
        <taxon>Dikarya</taxon>
        <taxon>Ascomycota</taxon>
        <taxon>Pezizomycotina</taxon>
        <taxon>Eurotiomycetes</taxon>
        <taxon>Eurotiomycetidae</taxon>
        <taxon>Onygenales</taxon>
        <taxon>Ajellomycetaceae</taxon>
        <taxon>Blastomyces</taxon>
    </lineage>
</organism>
<keyword evidence="3" id="KW-1185">Reference proteome</keyword>
<reference evidence="3" key="1">
    <citation type="journal article" date="2015" name="PLoS Genet.">
        <title>The dynamic genome and transcriptome of the human fungal pathogen Blastomyces and close relative Emmonsia.</title>
        <authorList>
            <person name="Munoz J.F."/>
            <person name="Gauthier G.M."/>
            <person name="Desjardins C.A."/>
            <person name="Gallo J.E."/>
            <person name="Holder J."/>
            <person name="Sullivan T.D."/>
            <person name="Marty A.J."/>
            <person name="Carmen J.C."/>
            <person name="Chen Z."/>
            <person name="Ding L."/>
            <person name="Gujja S."/>
            <person name="Magrini V."/>
            <person name="Misas E."/>
            <person name="Mitreva M."/>
            <person name="Priest M."/>
            <person name="Saif S."/>
            <person name="Whiston E.A."/>
            <person name="Young S."/>
            <person name="Zeng Q."/>
            <person name="Goldman W.E."/>
            <person name="Mardis E.R."/>
            <person name="Taylor J.W."/>
            <person name="McEwen J.G."/>
            <person name="Clay O.K."/>
            <person name="Klein B.S."/>
            <person name="Cuomo C.A."/>
        </authorList>
    </citation>
    <scope>NUCLEOTIDE SEQUENCE [LARGE SCALE GENOMIC DNA]</scope>
    <source>
        <strain evidence="3">SLH14081</strain>
    </source>
</reference>
<dbReference type="InterPro" id="IPR011009">
    <property type="entry name" value="Kinase-like_dom_sf"/>
</dbReference>
<feature type="domain" description="Aminoglycoside phosphotransferase" evidence="1">
    <location>
        <begin position="69"/>
        <end position="162"/>
    </location>
</feature>
<gene>
    <name evidence="2" type="ORF">BDBG_08480</name>
</gene>
<evidence type="ECO:0000313" key="3">
    <source>
        <dbReference type="Proteomes" id="UP000002038"/>
    </source>
</evidence>
<name>A0A179UYS4_BLAGS</name>
<evidence type="ECO:0000313" key="2">
    <source>
        <dbReference type="EMBL" id="OAT13236.1"/>
    </source>
</evidence>
<dbReference type="Gene3D" id="3.90.1200.10">
    <property type="match status" value="1"/>
</dbReference>
<dbReference type="GeneID" id="8501661"/>
<dbReference type="InterPro" id="IPR002575">
    <property type="entry name" value="Aminoglycoside_PTrfase"/>
</dbReference>